<proteinExistence type="predicted"/>
<dbReference type="EMBL" id="BTRK01000002">
    <property type="protein sequence ID" value="GMR37489.1"/>
    <property type="molecule type" value="Genomic_DNA"/>
</dbReference>
<sequence length="128" mass="14486">SYFQMFSILLVFLPIALSLPNNGSSPFLSDQESDSLIEILESSESQEPDENQLIDLSNDTVLLPYRKATVEYTTSTTTRVPITPPREFNGTSFIAFEMPQEALPQCPYCNISRCNDTEMCYIMRTGLR</sequence>
<evidence type="ECO:0000313" key="2">
    <source>
        <dbReference type="EMBL" id="GMR37489.1"/>
    </source>
</evidence>
<keyword evidence="1" id="KW-0732">Signal</keyword>
<dbReference type="AlphaFoldDB" id="A0AAN5CCK4"/>
<evidence type="ECO:0000313" key="3">
    <source>
        <dbReference type="Proteomes" id="UP001328107"/>
    </source>
</evidence>
<dbReference type="Proteomes" id="UP001328107">
    <property type="component" value="Unassembled WGS sequence"/>
</dbReference>
<feature type="chain" id="PRO_5042833326" evidence="1">
    <location>
        <begin position="19"/>
        <end position="128"/>
    </location>
</feature>
<protein>
    <submittedName>
        <fullName evidence="2">Uncharacterized protein</fullName>
    </submittedName>
</protein>
<feature type="non-terminal residue" evidence="2">
    <location>
        <position position="128"/>
    </location>
</feature>
<name>A0AAN5CCK4_9BILA</name>
<keyword evidence="3" id="KW-1185">Reference proteome</keyword>
<evidence type="ECO:0000256" key="1">
    <source>
        <dbReference type="SAM" id="SignalP"/>
    </source>
</evidence>
<organism evidence="2 3">
    <name type="scientific">Pristionchus mayeri</name>
    <dbReference type="NCBI Taxonomy" id="1317129"/>
    <lineage>
        <taxon>Eukaryota</taxon>
        <taxon>Metazoa</taxon>
        <taxon>Ecdysozoa</taxon>
        <taxon>Nematoda</taxon>
        <taxon>Chromadorea</taxon>
        <taxon>Rhabditida</taxon>
        <taxon>Rhabditina</taxon>
        <taxon>Diplogasteromorpha</taxon>
        <taxon>Diplogasteroidea</taxon>
        <taxon>Neodiplogasteridae</taxon>
        <taxon>Pristionchus</taxon>
    </lineage>
</organism>
<comment type="caution">
    <text evidence="2">The sequence shown here is derived from an EMBL/GenBank/DDBJ whole genome shotgun (WGS) entry which is preliminary data.</text>
</comment>
<feature type="signal peptide" evidence="1">
    <location>
        <begin position="1"/>
        <end position="18"/>
    </location>
</feature>
<accession>A0AAN5CCK4</accession>
<gene>
    <name evidence="2" type="ORF">PMAYCL1PPCAC_07684</name>
</gene>
<feature type="non-terminal residue" evidence="2">
    <location>
        <position position="1"/>
    </location>
</feature>
<reference evidence="3" key="1">
    <citation type="submission" date="2022-10" db="EMBL/GenBank/DDBJ databases">
        <title>Genome assembly of Pristionchus species.</title>
        <authorList>
            <person name="Yoshida K."/>
            <person name="Sommer R.J."/>
        </authorList>
    </citation>
    <scope>NUCLEOTIDE SEQUENCE [LARGE SCALE GENOMIC DNA]</scope>
    <source>
        <strain evidence="3">RS5460</strain>
    </source>
</reference>